<accession>A0ABV9RZ52</accession>
<keyword evidence="3" id="KW-1185">Reference proteome</keyword>
<evidence type="ECO:0000313" key="3">
    <source>
        <dbReference type="Proteomes" id="UP001595859"/>
    </source>
</evidence>
<reference evidence="3" key="1">
    <citation type="journal article" date="2019" name="Int. J. Syst. Evol. Microbiol.">
        <title>The Global Catalogue of Microorganisms (GCM) 10K type strain sequencing project: providing services to taxonomists for standard genome sequencing and annotation.</title>
        <authorList>
            <consortium name="The Broad Institute Genomics Platform"/>
            <consortium name="The Broad Institute Genome Sequencing Center for Infectious Disease"/>
            <person name="Wu L."/>
            <person name="Ma J."/>
        </authorList>
    </citation>
    <scope>NUCLEOTIDE SEQUENCE [LARGE SCALE GENOMIC DNA]</scope>
    <source>
        <strain evidence="3">ZS-22-S1</strain>
    </source>
</reference>
<protein>
    <recommendedName>
        <fullName evidence="4">PE family protein</fullName>
    </recommendedName>
</protein>
<feature type="region of interest" description="Disordered" evidence="1">
    <location>
        <begin position="1"/>
        <end position="20"/>
    </location>
</feature>
<organism evidence="2 3">
    <name type="scientific">Actinophytocola glycyrrhizae</name>
    <dbReference type="NCBI Taxonomy" id="2044873"/>
    <lineage>
        <taxon>Bacteria</taxon>
        <taxon>Bacillati</taxon>
        <taxon>Actinomycetota</taxon>
        <taxon>Actinomycetes</taxon>
        <taxon>Pseudonocardiales</taxon>
        <taxon>Pseudonocardiaceae</taxon>
    </lineage>
</organism>
<evidence type="ECO:0008006" key="4">
    <source>
        <dbReference type="Google" id="ProtNLM"/>
    </source>
</evidence>
<name>A0ABV9RZ52_9PSEU</name>
<dbReference type="RefSeq" id="WP_378055542.1">
    <property type="nucleotide sequence ID" value="NZ_JBHSIS010000003.1"/>
</dbReference>
<comment type="caution">
    <text evidence="2">The sequence shown here is derived from an EMBL/GenBank/DDBJ whole genome shotgun (WGS) entry which is preliminary data.</text>
</comment>
<proteinExistence type="predicted"/>
<evidence type="ECO:0000256" key="1">
    <source>
        <dbReference type="SAM" id="MobiDB-lite"/>
    </source>
</evidence>
<gene>
    <name evidence="2" type="ORF">ACFPCV_08760</name>
</gene>
<dbReference type="EMBL" id="JBHSIS010000003">
    <property type="protein sequence ID" value="MFC4853596.1"/>
    <property type="molecule type" value="Genomic_DNA"/>
</dbReference>
<sequence length="132" mass="14377">MPGQEASEPDRPSWYMPYGASGGGGADGQYVFTDLDELDGIITELEEIAVEVRDDLWYYDQAIGLATPPAEDVMSRGQVAAYIASLEAGREHNKAMLGYAENQLAKLQAARHTYAENDSGAAARLRHIEGDR</sequence>
<evidence type="ECO:0000313" key="2">
    <source>
        <dbReference type="EMBL" id="MFC4853596.1"/>
    </source>
</evidence>
<dbReference type="Proteomes" id="UP001595859">
    <property type="component" value="Unassembled WGS sequence"/>
</dbReference>